<keyword evidence="2" id="KW-1185">Reference proteome</keyword>
<gene>
    <name evidence="1" type="ORF">RP180_14</name>
</gene>
<name>A0A4D6E001_9CAUD</name>
<accession>A0A4D6E001</accession>
<evidence type="ECO:0000313" key="2">
    <source>
        <dbReference type="Proteomes" id="UP000296988"/>
    </source>
</evidence>
<dbReference type="Proteomes" id="UP000296988">
    <property type="component" value="Segment"/>
</dbReference>
<organism evidence="1 2">
    <name type="scientific">Raoultella phage RP180</name>
    <dbReference type="NCBI Taxonomy" id="2565500"/>
    <lineage>
        <taxon>Viruses</taxon>
        <taxon>Duplodnaviria</taxon>
        <taxon>Heunggongvirae</taxon>
        <taxon>Uroviricota</taxon>
        <taxon>Caudoviricetes</taxon>
        <taxon>Sarkviridae</taxon>
        <taxon>Guernseyvirinae</taxon>
        <taxon>Kagunavirus</taxon>
        <taxon>Kagunavirus RP180</taxon>
    </lineage>
</organism>
<proteinExistence type="predicted"/>
<reference evidence="2" key="1">
    <citation type="submission" date="2019-04" db="EMBL/GenBank/DDBJ databases">
        <authorList>
            <person name="Morozova V.V."/>
            <person name="Tikunov A.Y."/>
            <person name="Fofanov M.V."/>
            <person name="Tikunova N.V."/>
        </authorList>
    </citation>
    <scope>NUCLEOTIDE SEQUENCE [LARGE SCALE GENOMIC DNA]</scope>
</reference>
<dbReference type="EMBL" id="MK737937">
    <property type="protein sequence ID" value="QBZ71269.1"/>
    <property type="molecule type" value="Genomic_DNA"/>
</dbReference>
<evidence type="ECO:0000313" key="1">
    <source>
        <dbReference type="EMBL" id="QBZ71269.1"/>
    </source>
</evidence>
<sequence length="131" mass="14815">MGYGTVSATGYFETGGRLMSLFQCDNCGCVENTALASQGFIGIFEKFYDWGYAPERRGKRLCSACGPVKYRDGSATEYGKWHNVFTRDYLPIGEFETNDVGNLVHKKTKSEDYRQYIIRSDKDIPNTGFDL</sequence>
<protein>
    <submittedName>
        <fullName evidence="1">Uncharacterized protein</fullName>
    </submittedName>
</protein>